<evidence type="ECO:0000256" key="5">
    <source>
        <dbReference type="ARBA" id="ARBA00022750"/>
    </source>
</evidence>
<dbReference type="UniPathway" id="UPA00665"/>
<feature type="region of interest" description="Disordered" evidence="12">
    <location>
        <begin position="214"/>
        <end position="242"/>
    </location>
</feature>
<dbReference type="GO" id="GO:0006508">
    <property type="term" value="P:proteolysis"/>
    <property type="evidence" value="ECO:0007669"/>
    <property type="project" value="UniProtKB-KW"/>
</dbReference>
<keyword evidence="8 9" id="KW-0472">Membrane</keyword>
<feature type="active site" evidence="9">
    <location>
        <position position="171"/>
    </location>
</feature>
<comment type="subcellular location">
    <subcellularLocation>
        <location evidence="9">Cell membrane</location>
        <topology evidence="9">Multi-pass membrane protein</topology>
    </subcellularLocation>
</comment>
<feature type="transmembrane region" description="Helical" evidence="9">
    <location>
        <begin position="55"/>
        <end position="73"/>
    </location>
</feature>
<dbReference type="InterPro" id="IPR001872">
    <property type="entry name" value="Peptidase_A8"/>
</dbReference>
<dbReference type="PRINTS" id="PR00781">
    <property type="entry name" value="LIPOSIGPTASE"/>
</dbReference>
<evidence type="ECO:0000256" key="10">
    <source>
        <dbReference type="RuleBase" id="RU000594"/>
    </source>
</evidence>
<comment type="catalytic activity">
    <reaction evidence="9 10">
        <text>Release of signal peptides from bacterial membrane prolipoproteins. Hydrolyzes -Xaa-Yaa-Zaa-|-(S,diacylglyceryl)Cys-, in which Xaa is hydrophobic (preferably Leu), and Yaa (Ala or Ser) and Zaa (Gly or Ala) have small, neutral side chains.</text>
        <dbReference type="EC" id="3.4.23.36"/>
    </reaction>
</comment>
<protein>
    <recommendedName>
        <fullName evidence="9">Lipoprotein signal peptidase</fullName>
        <ecNumber evidence="9">3.4.23.36</ecNumber>
    </recommendedName>
    <alternativeName>
        <fullName evidence="9">Prolipoprotein signal peptidase</fullName>
    </alternativeName>
    <alternativeName>
        <fullName evidence="9">Signal peptidase II</fullName>
        <shortName evidence="9">SPase II</shortName>
    </alternativeName>
</protein>
<dbReference type="Pfam" id="PF01252">
    <property type="entry name" value="Peptidase_A8"/>
    <property type="match status" value="1"/>
</dbReference>
<dbReference type="HAMAP" id="MF_00161">
    <property type="entry name" value="LspA"/>
    <property type="match status" value="1"/>
</dbReference>
<accession>A0A495XZM8</accession>
<dbReference type="GO" id="GO:0004190">
    <property type="term" value="F:aspartic-type endopeptidase activity"/>
    <property type="evidence" value="ECO:0007669"/>
    <property type="project" value="UniProtKB-UniRule"/>
</dbReference>
<reference evidence="13 14" key="1">
    <citation type="submission" date="2018-10" db="EMBL/GenBank/DDBJ databases">
        <title>Sequencing the genomes of 1000 actinobacteria strains.</title>
        <authorList>
            <person name="Klenk H.-P."/>
        </authorList>
    </citation>
    <scope>NUCLEOTIDE SEQUENCE [LARGE SCALE GENOMIC DNA]</scope>
    <source>
        <strain evidence="13 14">DSM 44267</strain>
    </source>
</reference>
<keyword evidence="4 9" id="KW-0812">Transmembrane</keyword>
<dbReference type="EMBL" id="RBXT01000001">
    <property type="protein sequence ID" value="RKT77188.1"/>
    <property type="molecule type" value="Genomic_DNA"/>
</dbReference>
<feature type="region of interest" description="Disordered" evidence="12">
    <location>
        <begin position="1"/>
        <end position="48"/>
    </location>
</feature>
<dbReference type="GO" id="GO:0005886">
    <property type="term" value="C:plasma membrane"/>
    <property type="evidence" value="ECO:0007669"/>
    <property type="project" value="UniProtKB-SubCell"/>
</dbReference>
<evidence type="ECO:0000256" key="8">
    <source>
        <dbReference type="ARBA" id="ARBA00023136"/>
    </source>
</evidence>
<evidence type="ECO:0000256" key="7">
    <source>
        <dbReference type="ARBA" id="ARBA00022989"/>
    </source>
</evidence>
<dbReference type="PANTHER" id="PTHR33695">
    <property type="entry name" value="LIPOPROTEIN SIGNAL PEPTIDASE"/>
    <property type="match status" value="1"/>
</dbReference>
<feature type="compositionally biased region" description="Basic and acidic residues" evidence="12">
    <location>
        <begin position="226"/>
        <end position="242"/>
    </location>
</feature>
<evidence type="ECO:0000256" key="4">
    <source>
        <dbReference type="ARBA" id="ARBA00022692"/>
    </source>
</evidence>
<comment type="pathway">
    <text evidence="9">Protein modification; lipoprotein biosynthesis (signal peptide cleavage).</text>
</comment>
<evidence type="ECO:0000256" key="3">
    <source>
        <dbReference type="ARBA" id="ARBA00022670"/>
    </source>
</evidence>
<comment type="function">
    <text evidence="9 10">This protein specifically catalyzes the removal of signal peptides from prolipoproteins.</text>
</comment>
<keyword evidence="6 9" id="KW-0378">Hydrolase</keyword>
<evidence type="ECO:0000256" key="9">
    <source>
        <dbReference type="HAMAP-Rule" id="MF_00161"/>
    </source>
</evidence>
<dbReference type="Proteomes" id="UP000278440">
    <property type="component" value="Unassembled WGS sequence"/>
</dbReference>
<keyword evidence="14" id="KW-1185">Reference proteome</keyword>
<keyword evidence="5 9" id="KW-0064">Aspartyl protease</keyword>
<keyword evidence="3 9" id="KW-0645">Protease</keyword>
<dbReference type="AlphaFoldDB" id="A0A495XZM8"/>
<evidence type="ECO:0000256" key="12">
    <source>
        <dbReference type="SAM" id="MobiDB-lite"/>
    </source>
</evidence>
<comment type="caution">
    <text evidence="13">The sequence shown here is derived from an EMBL/GenBank/DDBJ whole genome shotgun (WGS) entry which is preliminary data.</text>
</comment>
<name>A0A495XZM8_9MICO</name>
<evidence type="ECO:0000313" key="14">
    <source>
        <dbReference type="Proteomes" id="UP000278440"/>
    </source>
</evidence>
<feature type="transmembrane region" description="Helical" evidence="9">
    <location>
        <begin position="186"/>
        <end position="205"/>
    </location>
</feature>
<dbReference type="PROSITE" id="PS00855">
    <property type="entry name" value="SPASE_II"/>
    <property type="match status" value="1"/>
</dbReference>
<feature type="transmembrane region" description="Helical" evidence="9">
    <location>
        <begin position="113"/>
        <end position="131"/>
    </location>
</feature>
<evidence type="ECO:0000256" key="2">
    <source>
        <dbReference type="ARBA" id="ARBA00022475"/>
    </source>
</evidence>
<keyword evidence="2 9" id="KW-1003">Cell membrane</keyword>
<keyword evidence="7 9" id="KW-1133">Transmembrane helix</keyword>
<feature type="compositionally biased region" description="Basic and acidic residues" evidence="12">
    <location>
        <begin position="17"/>
        <end position="27"/>
    </location>
</feature>
<feature type="transmembrane region" description="Helical" evidence="9">
    <location>
        <begin position="138"/>
        <end position="155"/>
    </location>
</feature>
<proteinExistence type="inferred from homology"/>
<dbReference type="PANTHER" id="PTHR33695:SF1">
    <property type="entry name" value="LIPOPROTEIN SIGNAL PEPTIDASE"/>
    <property type="match status" value="1"/>
</dbReference>
<evidence type="ECO:0000256" key="6">
    <source>
        <dbReference type="ARBA" id="ARBA00022801"/>
    </source>
</evidence>
<feature type="active site" evidence="9">
    <location>
        <position position="185"/>
    </location>
</feature>
<evidence type="ECO:0000256" key="1">
    <source>
        <dbReference type="ARBA" id="ARBA00006139"/>
    </source>
</evidence>
<organism evidence="13 14">
    <name type="scientific">Terracoccus luteus</name>
    <dbReference type="NCBI Taxonomy" id="53356"/>
    <lineage>
        <taxon>Bacteria</taxon>
        <taxon>Bacillati</taxon>
        <taxon>Actinomycetota</taxon>
        <taxon>Actinomycetes</taxon>
        <taxon>Micrococcales</taxon>
        <taxon>Intrasporangiaceae</taxon>
        <taxon>Terracoccus</taxon>
    </lineage>
</organism>
<dbReference type="NCBIfam" id="TIGR00077">
    <property type="entry name" value="lspA"/>
    <property type="match status" value="1"/>
</dbReference>
<gene>
    <name evidence="9" type="primary">lspA</name>
    <name evidence="13" type="ORF">DFJ68_0604</name>
</gene>
<comment type="similarity">
    <text evidence="1 9 11">Belongs to the peptidase A8 family.</text>
</comment>
<dbReference type="OrthoDB" id="4308908at2"/>
<evidence type="ECO:0000256" key="11">
    <source>
        <dbReference type="RuleBase" id="RU004181"/>
    </source>
</evidence>
<dbReference type="EC" id="3.4.23.36" evidence="9"/>
<evidence type="ECO:0000313" key="13">
    <source>
        <dbReference type="EMBL" id="RKT77188.1"/>
    </source>
</evidence>
<sequence>MPSQAEPPLSPRPVDAGPRRGPDDPPHEGTVAPSRGPSADGPGTRHVSPHRRRRLFTLLGVVAVLAYASDQLTKLVALDLLDDGRSRPFIGELIRFTLIGNPGAALSLGAGNTWVMTAIAVGVLVAIVVVAKGLGSRVWAVALGMLLGAALGNLTDRFVRPPGGGQGHVVDFIDYNRWFIGNVADIWIVSAAVLIVLLALLGIGVDGVRDRDRKAAETDAAETDTDADRTAHRSTDDTSSHA</sequence>